<organism evidence="3 4">
    <name type="scientific">Moelleriella libera RCEF 2490</name>
    <dbReference type="NCBI Taxonomy" id="1081109"/>
    <lineage>
        <taxon>Eukaryota</taxon>
        <taxon>Fungi</taxon>
        <taxon>Dikarya</taxon>
        <taxon>Ascomycota</taxon>
        <taxon>Pezizomycotina</taxon>
        <taxon>Sordariomycetes</taxon>
        <taxon>Hypocreomycetidae</taxon>
        <taxon>Hypocreales</taxon>
        <taxon>Clavicipitaceae</taxon>
        <taxon>Moelleriella</taxon>
    </lineage>
</organism>
<keyword evidence="2" id="KW-0812">Transmembrane</keyword>
<feature type="region of interest" description="Disordered" evidence="1">
    <location>
        <begin position="65"/>
        <end position="100"/>
    </location>
</feature>
<feature type="transmembrane region" description="Helical" evidence="2">
    <location>
        <begin position="124"/>
        <end position="147"/>
    </location>
</feature>
<dbReference type="EMBL" id="AZGY01000006">
    <property type="protein sequence ID" value="KZZ97737.1"/>
    <property type="molecule type" value="Genomic_DNA"/>
</dbReference>
<dbReference type="STRING" id="1081109.A0A168DGZ9"/>
<reference evidence="3 4" key="1">
    <citation type="journal article" date="2016" name="Genome Biol. Evol.">
        <title>Divergent and convergent evolution of fungal pathogenicity.</title>
        <authorList>
            <person name="Shang Y."/>
            <person name="Xiao G."/>
            <person name="Zheng P."/>
            <person name="Cen K."/>
            <person name="Zhan S."/>
            <person name="Wang C."/>
        </authorList>
    </citation>
    <scope>NUCLEOTIDE SEQUENCE [LARGE SCALE GENOMIC DNA]</scope>
    <source>
        <strain evidence="3 4">RCEF 2490</strain>
    </source>
</reference>
<feature type="transmembrane region" description="Helical" evidence="2">
    <location>
        <begin position="263"/>
        <end position="289"/>
    </location>
</feature>
<comment type="caution">
    <text evidence="3">The sequence shown here is derived from an EMBL/GenBank/DDBJ whole genome shotgun (WGS) entry which is preliminary data.</text>
</comment>
<protein>
    <submittedName>
        <fullName evidence="3">Uncharacterized protein</fullName>
    </submittedName>
</protein>
<dbReference type="AlphaFoldDB" id="A0A168DGZ9"/>
<gene>
    <name evidence="3" type="ORF">AAL_03701</name>
</gene>
<keyword evidence="4" id="KW-1185">Reference proteome</keyword>
<dbReference type="OrthoDB" id="2688021at2759"/>
<feature type="transmembrane region" description="Helical" evidence="2">
    <location>
        <begin position="364"/>
        <end position="385"/>
    </location>
</feature>
<keyword evidence="2" id="KW-1133">Transmembrane helix</keyword>
<sequence length="630" mass="69303">MIRCKPLETDLPLLWQQYDNISDDEHMAFRRSLLDGLRLPGQDDEEEERPYSSQSCTIAGDDKEADLSMHRQEQQQQPLVLSPTTAAPPTQRQHQHKCDDEMLEEGPRNIVLPPYDVCAGTKTWAAMATAVGAVGATACLVGGCILLSHHASKLGTVRLFASRRHIEVALLALNVALTMCTDGMMYVHAVSLRWALFAEGRLEFNTNLRMLTSARTFGPNAWSVNLLALTCLVLTYAASSMLLLPAATLVAPEQGSQCLVNGVALVIMGIGLAGQAAIATWCLLTSASIRTWGSNPLNTTLAAIRHGQVAYHDGRCMLSVYQRCLQRRLSTREQYQQQSHQPFATRPRRRQENMCRVRVPSLPAILAFTWALALLALAGPIMVLLTIRAIRPRVGDADTGGVSLSWAGTQPDDSYSFYFSPRLNDPSSPSAASLPARTQAFLALLFMCLVQAFQALDLQCLELIVQLSRDESLWRRAATSARGAPMRTIPALAALSSWETAVLFVAKAFCHWLVGLSILVWYDEGARMRQDEDGVVVDLMVFRMFIYAAVMVALACLATFLALRRRRGSIPAAMGHLPTLADLVDEWPAGGQQRLWWGDKTGEDEPAIRHAGTSGARIQVGPIRDYCLYA</sequence>
<accession>A0A168DGZ9</accession>
<proteinExistence type="predicted"/>
<dbReference type="Proteomes" id="UP000078544">
    <property type="component" value="Unassembled WGS sequence"/>
</dbReference>
<feature type="transmembrane region" description="Helical" evidence="2">
    <location>
        <begin position="168"/>
        <end position="187"/>
    </location>
</feature>
<feature type="transmembrane region" description="Helical" evidence="2">
    <location>
        <begin position="542"/>
        <end position="563"/>
    </location>
</feature>
<evidence type="ECO:0000313" key="3">
    <source>
        <dbReference type="EMBL" id="KZZ97737.1"/>
    </source>
</evidence>
<feature type="compositionally biased region" description="Polar residues" evidence="1">
    <location>
        <begin position="74"/>
        <end position="92"/>
    </location>
</feature>
<name>A0A168DGZ9_9HYPO</name>
<feature type="transmembrane region" description="Helical" evidence="2">
    <location>
        <begin position="226"/>
        <end position="251"/>
    </location>
</feature>
<evidence type="ECO:0000256" key="1">
    <source>
        <dbReference type="SAM" id="MobiDB-lite"/>
    </source>
</evidence>
<evidence type="ECO:0000256" key="2">
    <source>
        <dbReference type="SAM" id="Phobius"/>
    </source>
</evidence>
<evidence type="ECO:0000313" key="4">
    <source>
        <dbReference type="Proteomes" id="UP000078544"/>
    </source>
</evidence>
<feature type="transmembrane region" description="Helical" evidence="2">
    <location>
        <begin position="501"/>
        <end position="522"/>
    </location>
</feature>
<keyword evidence="2" id="KW-0472">Membrane</keyword>